<name>A0A1I0J9D6_9PSED</name>
<evidence type="ECO:0000313" key="2">
    <source>
        <dbReference type="Proteomes" id="UP000182332"/>
    </source>
</evidence>
<dbReference type="Proteomes" id="UP000182332">
    <property type="component" value="Unassembled WGS sequence"/>
</dbReference>
<sequence length="28" mass="3154">NITDCTRCFSGTGFSREEALVRDDNFTV</sequence>
<dbReference type="AlphaFoldDB" id="A0A1I0J9D6"/>
<proteinExistence type="predicted"/>
<reference evidence="1 2" key="1">
    <citation type="submission" date="2016-10" db="EMBL/GenBank/DDBJ databases">
        <authorList>
            <person name="de Groot N.N."/>
        </authorList>
    </citation>
    <scope>NUCLEOTIDE SEQUENCE [LARGE SCALE GENOMIC DNA]</scope>
    <source>
        <strain evidence="1 2">DSM 11363</strain>
    </source>
</reference>
<organism evidence="1 2">
    <name type="scientific">Pseudomonas graminis</name>
    <dbReference type="NCBI Taxonomy" id="158627"/>
    <lineage>
        <taxon>Bacteria</taxon>
        <taxon>Pseudomonadati</taxon>
        <taxon>Pseudomonadota</taxon>
        <taxon>Gammaproteobacteria</taxon>
        <taxon>Pseudomonadales</taxon>
        <taxon>Pseudomonadaceae</taxon>
        <taxon>Pseudomonas</taxon>
    </lineage>
</organism>
<gene>
    <name evidence="1" type="ORF">SAMN05216197_1511</name>
</gene>
<feature type="non-terminal residue" evidence="1">
    <location>
        <position position="1"/>
    </location>
</feature>
<evidence type="ECO:0000313" key="1">
    <source>
        <dbReference type="EMBL" id="SEU06541.1"/>
    </source>
</evidence>
<dbReference type="EMBL" id="FOHW01000051">
    <property type="protein sequence ID" value="SEU06541.1"/>
    <property type="molecule type" value="Genomic_DNA"/>
</dbReference>
<accession>A0A1I0J9D6</accession>
<protein>
    <submittedName>
        <fullName evidence="1">Uncharacterized protein</fullName>
    </submittedName>
</protein>